<keyword evidence="4" id="KW-1185">Reference proteome</keyword>
<dbReference type="EMBL" id="WAEL01000004">
    <property type="protein sequence ID" value="NID10794.1"/>
    <property type="molecule type" value="Genomic_DNA"/>
</dbReference>
<dbReference type="CDD" id="cd00293">
    <property type="entry name" value="USP-like"/>
    <property type="match status" value="1"/>
</dbReference>
<protein>
    <submittedName>
        <fullName evidence="3">Universal stress protein</fullName>
    </submittedName>
</protein>
<dbReference type="Proteomes" id="UP000606008">
    <property type="component" value="Unassembled WGS sequence"/>
</dbReference>
<evidence type="ECO:0000256" key="1">
    <source>
        <dbReference type="ARBA" id="ARBA00008791"/>
    </source>
</evidence>
<evidence type="ECO:0000313" key="4">
    <source>
        <dbReference type="Proteomes" id="UP000606008"/>
    </source>
</evidence>
<dbReference type="InterPro" id="IPR006016">
    <property type="entry name" value="UspA"/>
</dbReference>
<name>A0ABX0QEE4_9BACT</name>
<comment type="similarity">
    <text evidence="1">Belongs to the universal stress protein A family.</text>
</comment>
<dbReference type="PANTHER" id="PTHR46268:SF6">
    <property type="entry name" value="UNIVERSAL STRESS PROTEIN UP12"/>
    <property type="match status" value="1"/>
</dbReference>
<feature type="domain" description="UspA" evidence="2">
    <location>
        <begin position="2"/>
        <end position="143"/>
    </location>
</feature>
<organism evidence="3 4">
    <name type="scientific">Fibrivirga algicola</name>
    <dbReference type="NCBI Taxonomy" id="2950420"/>
    <lineage>
        <taxon>Bacteria</taxon>
        <taxon>Pseudomonadati</taxon>
        <taxon>Bacteroidota</taxon>
        <taxon>Cytophagia</taxon>
        <taxon>Cytophagales</taxon>
        <taxon>Spirosomataceae</taxon>
        <taxon>Fibrivirga</taxon>
    </lineage>
</organism>
<evidence type="ECO:0000259" key="2">
    <source>
        <dbReference type="Pfam" id="PF00582"/>
    </source>
</evidence>
<sequence>MMKLLVTTDFSDNSKAAIRFAIQVASQCAASLTFLHVLHVVRPTAWHESTYLTYERQEIAKARASLNDFVSRLYNELAASPADYSCKVKVSPVADYVIMGYAAEQSVDFICISTRGAGLLEKIMGTTTANLINQSTVPVIAVPGNYQPTRLTSIAYASDLRCLKQEVARVADFARLLGASISLLHVTSPGEPVIEADIIDLAAERSAHLPVDLHLQPADLNQTMIGNIDAAVQQLKPSIVVLFTKQDQGFFHQLFFSGNAVDYSFSTTTPLLVFAKSQ</sequence>
<reference evidence="4" key="1">
    <citation type="submission" date="2019-09" db="EMBL/GenBank/DDBJ databases">
        <authorList>
            <person name="Jung D.-H."/>
        </authorList>
    </citation>
    <scope>NUCLEOTIDE SEQUENCE [LARGE SCALE GENOMIC DNA]</scope>
    <source>
        <strain evidence="4">JA-25</strain>
    </source>
</reference>
<comment type="caution">
    <text evidence="3">The sequence shown here is derived from an EMBL/GenBank/DDBJ whole genome shotgun (WGS) entry which is preliminary data.</text>
</comment>
<proteinExistence type="inferred from homology"/>
<dbReference type="PANTHER" id="PTHR46268">
    <property type="entry name" value="STRESS RESPONSE PROTEIN NHAX"/>
    <property type="match status" value="1"/>
</dbReference>
<dbReference type="Pfam" id="PF00582">
    <property type="entry name" value="Usp"/>
    <property type="match status" value="1"/>
</dbReference>
<dbReference type="PRINTS" id="PR01438">
    <property type="entry name" value="UNVRSLSTRESS"/>
</dbReference>
<dbReference type="InterPro" id="IPR006015">
    <property type="entry name" value="Universal_stress_UspA"/>
</dbReference>
<gene>
    <name evidence="3" type="ORF">F7231_11500</name>
</gene>
<reference evidence="4" key="2">
    <citation type="submission" date="2023-07" db="EMBL/GenBank/DDBJ databases">
        <authorList>
            <person name="Jung D.-H."/>
        </authorList>
    </citation>
    <scope>NUCLEOTIDE SEQUENCE [LARGE SCALE GENOMIC DNA]</scope>
    <source>
        <strain evidence="4">JA-25</strain>
    </source>
</reference>
<evidence type="ECO:0000313" key="3">
    <source>
        <dbReference type="EMBL" id="NID10794.1"/>
    </source>
</evidence>
<accession>A0ABX0QEE4</accession>
<dbReference type="RefSeq" id="WP_166692011.1">
    <property type="nucleotide sequence ID" value="NZ_WAEL01000004.1"/>
</dbReference>
<dbReference type="SUPFAM" id="SSF52402">
    <property type="entry name" value="Adenine nucleotide alpha hydrolases-like"/>
    <property type="match status" value="1"/>
</dbReference>
<dbReference type="Gene3D" id="3.40.50.12370">
    <property type="match status" value="1"/>
</dbReference>